<dbReference type="Proteomes" id="UP000053199">
    <property type="component" value="Unassembled WGS sequence"/>
</dbReference>
<dbReference type="EMBL" id="LNQM01000010">
    <property type="protein sequence ID" value="KSU70486.1"/>
    <property type="molecule type" value="Genomic_DNA"/>
</dbReference>
<dbReference type="AlphaFoldDB" id="A0A0V8I6S3"/>
<dbReference type="InterPro" id="IPR014729">
    <property type="entry name" value="Rossmann-like_a/b/a_fold"/>
</dbReference>
<keyword evidence="4" id="KW-1185">Reference proteome</keyword>
<dbReference type="Gene3D" id="3.40.50.620">
    <property type="entry name" value="HUPs"/>
    <property type="match status" value="2"/>
</dbReference>
<dbReference type="RefSeq" id="WP_058269541.1">
    <property type="nucleotide sequence ID" value="NZ_FMAZ01000009.1"/>
</dbReference>
<evidence type="ECO:0000256" key="1">
    <source>
        <dbReference type="ARBA" id="ARBA00008791"/>
    </source>
</evidence>
<evidence type="ECO:0000313" key="3">
    <source>
        <dbReference type="EMBL" id="KSU70486.1"/>
    </source>
</evidence>
<name>A0A0V8I6S3_9MICC</name>
<evidence type="ECO:0000313" key="4">
    <source>
        <dbReference type="Proteomes" id="UP000053199"/>
    </source>
</evidence>
<dbReference type="Pfam" id="PF00582">
    <property type="entry name" value="Usp"/>
    <property type="match status" value="2"/>
</dbReference>
<accession>A0A0V8I6S3</accession>
<feature type="domain" description="UspA" evidence="2">
    <location>
        <begin position="151"/>
        <end position="279"/>
    </location>
</feature>
<dbReference type="PANTHER" id="PTHR46268">
    <property type="entry name" value="STRESS RESPONSE PROTEIN NHAX"/>
    <property type="match status" value="1"/>
</dbReference>
<feature type="domain" description="UspA" evidence="2">
    <location>
        <begin position="5"/>
        <end position="142"/>
    </location>
</feature>
<gene>
    <name evidence="3" type="ORF">AS031_18055</name>
</gene>
<reference evidence="3 4" key="1">
    <citation type="journal article" date="2014" name="Arch. Microbiol.">
        <title>Arthrobacter enclensis sp. nov., isolated from sediment sample.</title>
        <authorList>
            <person name="Dastager S.G."/>
            <person name="Liu Q."/>
            <person name="Tang S.K."/>
            <person name="Krishnamurthi S."/>
            <person name="Lee J.C."/>
            <person name="Li W.J."/>
        </authorList>
    </citation>
    <scope>NUCLEOTIDE SEQUENCE [LARGE SCALE GENOMIC DNA]</scope>
    <source>
        <strain evidence="3 4">NIO-1008</strain>
    </source>
</reference>
<dbReference type="InterPro" id="IPR006016">
    <property type="entry name" value="UspA"/>
</dbReference>
<comment type="similarity">
    <text evidence="1">Belongs to the universal stress protein A family.</text>
</comment>
<dbReference type="PRINTS" id="PR01438">
    <property type="entry name" value="UNVRSLSTRESS"/>
</dbReference>
<organism evidence="3 4">
    <name type="scientific">Pseudarthrobacter enclensis</name>
    <dbReference type="NCBI Taxonomy" id="993070"/>
    <lineage>
        <taxon>Bacteria</taxon>
        <taxon>Bacillati</taxon>
        <taxon>Actinomycetota</taxon>
        <taxon>Actinomycetes</taxon>
        <taxon>Micrococcales</taxon>
        <taxon>Micrococcaceae</taxon>
        <taxon>Pseudarthrobacter</taxon>
    </lineage>
</organism>
<proteinExistence type="inferred from homology"/>
<protein>
    <submittedName>
        <fullName evidence="3">Universal stress protein</fullName>
    </submittedName>
</protein>
<dbReference type="SUPFAM" id="SSF52402">
    <property type="entry name" value="Adenine nucleotide alpha hydrolases-like"/>
    <property type="match status" value="2"/>
</dbReference>
<sequence length="293" mass="29981">MQETRSIVVGYDGSEPAATAVRWAAAQASLRKVPLHVVHCTLWPLLTKNLGPVPGVADSGLQHAAELTLQQGVEHAQQAAPGVEILTSLLSGSPAAHLPRISAGQEMLVLGSRGLGGFMGLLVGSVSLEMAATAACPVAVVKQGEDPDGPVMVAVDDPASPALEDACRAAAVAGAGLVIIHVRTVPAGYRLVRDPVDPGAAAEELLEAAVAKARELAPGITVDRQLLTDTSVPRALLQAARGSRLLVVGTKGHGVIRGSIGSTAHAVLHHAKGPVLVSRRQPASVHGDPQPDR</sequence>
<dbReference type="InterPro" id="IPR006015">
    <property type="entry name" value="Universal_stress_UspA"/>
</dbReference>
<dbReference type="PANTHER" id="PTHR46268:SF6">
    <property type="entry name" value="UNIVERSAL STRESS PROTEIN UP12"/>
    <property type="match status" value="1"/>
</dbReference>
<dbReference type="OrthoDB" id="3174546at2"/>
<comment type="caution">
    <text evidence="3">The sequence shown here is derived from an EMBL/GenBank/DDBJ whole genome shotgun (WGS) entry which is preliminary data.</text>
</comment>
<evidence type="ECO:0000259" key="2">
    <source>
        <dbReference type="Pfam" id="PF00582"/>
    </source>
</evidence>